<dbReference type="AlphaFoldDB" id="A0A0N4U4B9"/>
<dbReference type="Proteomes" id="UP000274756">
    <property type="component" value="Unassembled WGS sequence"/>
</dbReference>
<proteinExistence type="predicted"/>
<keyword evidence="3" id="KW-1185">Reference proteome</keyword>
<evidence type="ECO:0000313" key="3">
    <source>
        <dbReference type="Proteomes" id="UP000274756"/>
    </source>
</evidence>
<dbReference type="Proteomes" id="UP000038040">
    <property type="component" value="Unplaced"/>
</dbReference>
<gene>
    <name evidence="1" type="ORF">DME_LOCUS5981</name>
</gene>
<organism evidence="2 4">
    <name type="scientific">Dracunculus medinensis</name>
    <name type="common">Guinea worm</name>
    <dbReference type="NCBI Taxonomy" id="318479"/>
    <lineage>
        <taxon>Eukaryota</taxon>
        <taxon>Metazoa</taxon>
        <taxon>Ecdysozoa</taxon>
        <taxon>Nematoda</taxon>
        <taxon>Chromadorea</taxon>
        <taxon>Rhabditida</taxon>
        <taxon>Spirurina</taxon>
        <taxon>Dracunculoidea</taxon>
        <taxon>Dracunculidae</taxon>
        <taxon>Dracunculus</taxon>
    </lineage>
</organism>
<sequence>MLRFHHSKQWLWHSPNFFPTGAFTDVRLGMEIFEQSEKFPEFHIGSHYDFLGRSRYDGCISDDWHAWHVYGMNFVFHTEMALEDVFYSLVKF</sequence>
<protein>
    <submittedName>
        <fullName evidence="4">F5/8 type C domain-containing protein</fullName>
    </submittedName>
</protein>
<reference evidence="4" key="1">
    <citation type="submission" date="2017-02" db="UniProtKB">
        <authorList>
            <consortium name="WormBaseParasite"/>
        </authorList>
    </citation>
    <scope>IDENTIFICATION</scope>
</reference>
<evidence type="ECO:0000313" key="1">
    <source>
        <dbReference type="EMBL" id="VDN56008.1"/>
    </source>
</evidence>
<dbReference type="WBParaSite" id="DME_0000162101-mRNA-1">
    <property type="protein sequence ID" value="DME_0000162101-mRNA-1"/>
    <property type="gene ID" value="DME_0000162101"/>
</dbReference>
<name>A0A0N4U4B9_DRAME</name>
<accession>A0A0N4U4B9</accession>
<evidence type="ECO:0000313" key="2">
    <source>
        <dbReference type="Proteomes" id="UP000038040"/>
    </source>
</evidence>
<dbReference type="EMBL" id="UYYG01001154">
    <property type="protein sequence ID" value="VDN56008.1"/>
    <property type="molecule type" value="Genomic_DNA"/>
</dbReference>
<reference evidence="1 3" key="2">
    <citation type="submission" date="2018-11" db="EMBL/GenBank/DDBJ databases">
        <authorList>
            <consortium name="Pathogen Informatics"/>
        </authorList>
    </citation>
    <scope>NUCLEOTIDE SEQUENCE [LARGE SCALE GENOMIC DNA]</scope>
</reference>
<evidence type="ECO:0000313" key="4">
    <source>
        <dbReference type="WBParaSite" id="DME_0000162101-mRNA-1"/>
    </source>
</evidence>